<dbReference type="EMBL" id="CAJNOQ010027824">
    <property type="protein sequence ID" value="CAF1556577.1"/>
    <property type="molecule type" value="Genomic_DNA"/>
</dbReference>
<evidence type="ECO:0000313" key="5">
    <source>
        <dbReference type="Proteomes" id="UP000663829"/>
    </source>
</evidence>
<protein>
    <submittedName>
        <fullName evidence="2">Uncharacterized protein</fullName>
    </submittedName>
</protein>
<dbReference type="EMBL" id="CAJOBA010051260">
    <property type="protein sequence ID" value="CAF4242810.1"/>
    <property type="molecule type" value="Genomic_DNA"/>
</dbReference>
<organism evidence="2 5">
    <name type="scientific">Didymodactylos carnosus</name>
    <dbReference type="NCBI Taxonomy" id="1234261"/>
    <lineage>
        <taxon>Eukaryota</taxon>
        <taxon>Metazoa</taxon>
        <taxon>Spiralia</taxon>
        <taxon>Gnathifera</taxon>
        <taxon>Rotifera</taxon>
        <taxon>Eurotatoria</taxon>
        <taxon>Bdelloidea</taxon>
        <taxon>Philodinida</taxon>
        <taxon>Philodinidae</taxon>
        <taxon>Didymodactylos</taxon>
    </lineage>
</organism>
<name>A0A815XEG1_9BILA</name>
<evidence type="ECO:0000313" key="3">
    <source>
        <dbReference type="EMBL" id="CAF4242810.1"/>
    </source>
</evidence>
<dbReference type="PANTHER" id="PTHR41677">
    <property type="entry name" value="YALI0B19030P"/>
    <property type="match status" value="1"/>
</dbReference>
<dbReference type="PANTHER" id="PTHR41677:SF1">
    <property type="entry name" value="FE2OG DIOXYGENASE DOMAIN-CONTAINING PROTEIN"/>
    <property type="match status" value="1"/>
</dbReference>
<keyword evidence="5" id="KW-1185">Reference proteome</keyword>
<accession>A0A815XEG1</accession>
<evidence type="ECO:0000313" key="1">
    <source>
        <dbReference type="EMBL" id="CAF1447565.1"/>
    </source>
</evidence>
<dbReference type="Proteomes" id="UP000677228">
    <property type="component" value="Unassembled WGS sequence"/>
</dbReference>
<evidence type="ECO:0000313" key="2">
    <source>
        <dbReference type="EMBL" id="CAF1556577.1"/>
    </source>
</evidence>
<reference evidence="2" key="1">
    <citation type="submission" date="2021-02" db="EMBL/GenBank/DDBJ databases">
        <authorList>
            <person name="Nowell W R."/>
        </authorList>
    </citation>
    <scope>NUCLEOTIDE SEQUENCE</scope>
</reference>
<proteinExistence type="predicted"/>
<dbReference type="Proteomes" id="UP000681722">
    <property type="component" value="Unassembled WGS sequence"/>
</dbReference>
<evidence type="ECO:0000313" key="4">
    <source>
        <dbReference type="EMBL" id="CAF4417753.1"/>
    </source>
</evidence>
<dbReference type="AlphaFoldDB" id="A0A815XEG1"/>
<comment type="caution">
    <text evidence="2">The sequence shown here is derived from an EMBL/GenBank/DDBJ whole genome shotgun (WGS) entry which is preliminary data.</text>
</comment>
<dbReference type="Proteomes" id="UP000663829">
    <property type="component" value="Unassembled WGS sequence"/>
</dbReference>
<dbReference type="EMBL" id="CAJNOK010029432">
    <property type="protein sequence ID" value="CAF1447565.1"/>
    <property type="molecule type" value="Genomic_DNA"/>
</dbReference>
<sequence length="392" mass="45291">MSKHTVNTDQQRHIQYNTDVQPEQWQYFIGDVFDTGDLKNDKYPLVDDEPKYDPSIHLNIVEPEFVVLLNNNFQRVKHAPAIDFEQGVYKSQVAYTAPFRILSDEGYKVLKSIIKREFINCEGDQRQPNRIRHIGYRSKWIRDFNRCPIVLEFLTKLCGSNEPLMATTLKSSYSHTNIGLVDPTKNIDQWHVDSVPYVIIILACDMTNTIGGELQLIEREKQEALKLIAEYNGEIPDEYVQNIDFGGAGSVIFMQGCEIAHRVKPVLAGTEPRLTVVNSYMSRNPFVTEKTRYNTFVYEPTCDYEFTLHKAWRAREQLKALMMYDKDWPSKENLIKRLNLVINELVDCRDLLNGTATDAIGFYDAKKKGMSAYDDTNFKVEKKVVNIQETGM</sequence>
<gene>
    <name evidence="2" type="ORF">GPM918_LOCUS39511</name>
    <name evidence="1" type="ORF">OVA965_LOCUS34691</name>
    <name evidence="4" type="ORF">SRO942_LOCUS40391</name>
    <name evidence="3" type="ORF">TMI583_LOCUS35628</name>
</gene>
<dbReference type="EMBL" id="CAJOBC010093542">
    <property type="protein sequence ID" value="CAF4417753.1"/>
    <property type="molecule type" value="Genomic_DNA"/>
</dbReference>
<dbReference type="OrthoDB" id="10256055at2759"/>
<dbReference type="Proteomes" id="UP000682733">
    <property type="component" value="Unassembled WGS sequence"/>
</dbReference>
<dbReference type="SUPFAM" id="SSF51197">
    <property type="entry name" value="Clavaminate synthase-like"/>
    <property type="match status" value="1"/>
</dbReference>